<evidence type="ECO:0000256" key="3">
    <source>
        <dbReference type="ARBA" id="ARBA00023134"/>
    </source>
</evidence>
<evidence type="ECO:0000313" key="6">
    <source>
        <dbReference type="Proteomes" id="UP000024635"/>
    </source>
</evidence>
<reference evidence="6" key="1">
    <citation type="journal article" date="2015" name="Nat. Genet.">
        <title>The genome and transcriptome of the zoonotic hookworm Ancylostoma ceylanicum identify infection-specific gene families.</title>
        <authorList>
            <person name="Schwarz E.M."/>
            <person name="Hu Y."/>
            <person name="Antoshechkin I."/>
            <person name="Miller M.M."/>
            <person name="Sternberg P.W."/>
            <person name="Aroian R.V."/>
        </authorList>
    </citation>
    <scope>NUCLEOTIDE SEQUENCE</scope>
    <source>
        <strain evidence="6">HY135</strain>
    </source>
</reference>
<evidence type="ECO:0000313" key="5">
    <source>
        <dbReference type="EMBL" id="EYC14733.1"/>
    </source>
</evidence>
<proteinExistence type="inferred from homology"/>
<dbReference type="AlphaFoldDB" id="A0A016UJJ3"/>
<dbReference type="GO" id="GO:0005764">
    <property type="term" value="C:lysosome"/>
    <property type="evidence" value="ECO:0007669"/>
    <property type="project" value="TreeGrafter"/>
</dbReference>
<evidence type="ECO:0000256" key="2">
    <source>
        <dbReference type="ARBA" id="ARBA00022741"/>
    </source>
</evidence>
<gene>
    <name evidence="5" type="primary">Acey_s0039.g126</name>
    <name evidence="5" type="synonym">Acey-glo-1</name>
    <name evidence="5" type="ORF">Y032_0039g126</name>
</gene>
<dbReference type="SUPFAM" id="SSF52540">
    <property type="entry name" value="P-loop containing nucleoside triphosphate hydrolases"/>
    <property type="match status" value="1"/>
</dbReference>
<dbReference type="EMBL" id="JARK01001375">
    <property type="protein sequence ID" value="EYC14733.1"/>
    <property type="molecule type" value="Genomic_DNA"/>
</dbReference>
<name>A0A016UJJ3_9BILA</name>
<dbReference type="PROSITE" id="PS51421">
    <property type="entry name" value="RAS"/>
    <property type="match status" value="1"/>
</dbReference>
<dbReference type="PANTHER" id="PTHR47981">
    <property type="entry name" value="RAB FAMILY"/>
    <property type="match status" value="1"/>
</dbReference>
<evidence type="ECO:0000256" key="1">
    <source>
        <dbReference type="ARBA" id="ARBA00006270"/>
    </source>
</evidence>
<dbReference type="PANTHER" id="PTHR47981:SF39">
    <property type="entry name" value="RAS-RELATED PROTEIN RAB"/>
    <property type="match status" value="1"/>
</dbReference>
<keyword evidence="3" id="KW-0342">GTP-binding</keyword>
<dbReference type="Proteomes" id="UP000024635">
    <property type="component" value="Unassembled WGS sequence"/>
</dbReference>
<dbReference type="GO" id="GO:0045335">
    <property type="term" value="C:phagocytic vesicle"/>
    <property type="evidence" value="ECO:0007669"/>
    <property type="project" value="TreeGrafter"/>
</dbReference>
<dbReference type="OrthoDB" id="1436450at2759"/>
<dbReference type="GO" id="GO:0008333">
    <property type="term" value="P:endosome to lysosome transport"/>
    <property type="evidence" value="ECO:0007669"/>
    <property type="project" value="TreeGrafter"/>
</dbReference>
<dbReference type="GO" id="GO:0005525">
    <property type="term" value="F:GTP binding"/>
    <property type="evidence" value="ECO:0007669"/>
    <property type="project" value="UniProtKB-KW"/>
</dbReference>
<evidence type="ECO:0000256" key="4">
    <source>
        <dbReference type="SAM" id="MobiDB-lite"/>
    </source>
</evidence>
<comment type="caution">
    <text evidence="5">The sequence shown here is derived from an EMBL/GenBank/DDBJ whole genome shotgun (WGS) entry which is preliminary data.</text>
</comment>
<protein>
    <recommendedName>
        <fullName evidence="7">Ras family protein</fullName>
    </recommendedName>
</protein>
<dbReference type="PRINTS" id="PR00449">
    <property type="entry name" value="RASTRNSFRMNG"/>
</dbReference>
<dbReference type="SMART" id="SM00175">
    <property type="entry name" value="RAB"/>
    <property type="match status" value="1"/>
</dbReference>
<keyword evidence="2" id="KW-0547">Nucleotide-binding</keyword>
<organism evidence="5 6">
    <name type="scientific">Ancylostoma ceylanicum</name>
    <dbReference type="NCBI Taxonomy" id="53326"/>
    <lineage>
        <taxon>Eukaryota</taxon>
        <taxon>Metazoa</taxon>
        <taxon>Ecdysozoa</taxon>
        <taxon>Nematoda</taxon>
        <taxon>Chromadorea</taxon>
        <taxon>Rhabditida</taxon>
        <taxon>Rhabditina</taxon>
        <taxon>Rhabditomorpha</taxon>
        <taxon>Strongyloidea</taxon>
        <taxon>Ancylostomatidae</taxon>
        <taxon>Ancylostomatinae</taxon>
        <taxon>Ancylostoma</taxon>
    </lineage>
</organism>
<comment type="similarity">
    <text evidence="1">Belongs to the small GTPase superfamily. Rab family.</text>
</comment>
<dbReference type="GO" id="GO:0005770">
    <property type="term" value="C:late endosome"/>
    <property type="evidence" value="ECO:0007669"/>
    <property type="project" value="TreeGrafter"/>
</dbReference>
<feature type="compositionally biased region" description="Basic residues" evidence="4">
    <location>
        <begin position="202"/>
        <end position="211"/>
    </location>
</feature>
<dbReference type="GO" id="GO:0003924">
    <property type="term" value="F:GTPase activity"/>
    <property type="evidence" value="ECO:0007669"/>
    <property type="project" value="InterPro"/>
</dbReference>
<dbReference type="Gene3D" id="3.40.50.300">
    <property type="entry name" value="P-loop containing nucleotide triphosphate hydrolases"/>
    <property type="match status" value="1"/>
</dbReference>
<dbReference type="InterPro" id="IPR001806">
    <property type="entry name" value="Small_GTPase"/>
</dbReference>
<dbReference type="PROSITE" id="PS51419">
    <property type="entry name" value="RAB"/>
    <property type="match status" value="1"/>
</dbReference>
<accession>A0A016UJJ3</accession>
<evidence type="ECO:0008006" key="7">
    <source>
        <dbReference type="Google" id="ProtNLM"/>
    </source>
</evidence>
<sequence length="211" mass="23850">MKCPKMPSTPAFWYKVSNSLLEQIYVQRRISPLILSIGEAKRCSIDGAAVANSQHSYERYPALLLGSGQDRYGVMNRVYYKDAHGAVVVMDVSRERTKEGACRWKNDLDQKVLLADGSQVPAVLVINKCDLDVNIDEKNLKELEEENRFIGVVRTSAKENYGIDEAILTVLRRVLENEKKGRYEASFPNSEGNVRIGDDKRQQKKKYGGCC</sequence>
<dbReference type="Pfam" id="PF00071">
    <property type="entry name" value="Ras"/>
    <property type="match status" value="1"/>
</dbReference>
<feature type="region of interest" description="Disordered" evidence="4">
    <location>
        <begin position="186"/>
        <end position="211"/>
    </location>
</feature>
<dbReference type="GO" id="GO:0090385">
    <property type="term" value="P:phagosome-lysosome fusion"/>
    <property type="evidence" value="ECO:0007669"/>
    <property type="project" value="TreeGrafter"/>
</dbReference>
<dbReference type="InterPro" id="IPR027417">
    <property type="entry name" value="P-loop_NTPase"/>
</dbReference>
<keyword evidence="6" id="KW-1185">Reference proteome</keyword>